<dbReference type="InterPro" id="IPR050464">
    <property type="entry name" value="Zeta_carotene_desat/Oxidored"/>
</dbReference>
<reference evidence="2 3" key="1">
    <citation type="submission" date="2014-06" db="EMBL/GenBank/DDBJ databases">
        <title>Rhizobium pelagicum/R2-400B4.</title>
        <authorList>
            <person name="Kimes N.E."/>
            <person name="Lopez-Perez M."/>
        </authorList>
    </citation>
    <scope>NUCLEOTIDE SEQUENCE [LARGE SCALE GENOMIC DNA]</scope>
    <source>
        <strain evidence="2 3">R2-400B4</strain>
    </source>
</reference>
<dbReference type="AlphaFoldDB" id="A0A922P3H6"/>
<dbReference type="RefSeq" id="WP_051776415.1">
    <property type="nucleotide sequence ID" value="NZ_CAJXID010000018.1"/>
</dbReference>
<comment type="caution">
    <text evidence="2">The sequence shown here is derived from an EMBL/GenBank/DDBJ whole genome shotgun (WGS) entry which is preliminary data.</text>
</comment>
<organism evidence="2 3">
    <name type="scientific">Pseudorhizobium pelagicum</name>
    <dbReference type="NCBI Taxonomy" id="1509405"/>
    <lineage>
        <taxon>Bacteria</taxon>
        <taxon>Pseudomonadati</taxon>
        <taxon>Pseudomonadota</taxon>
        <taxon>Alphaproteobacteria</taxon>
        <taxon>Hyphomicrobiales</taxon>
        <taxon>Rhizobiaceae</taxon>
        <taxon>Rhizobium/Agrobacterium group</taxon>
        <taxon>Pseudorhizobium</taxon>
    </lineage>
</organism>
<dbReference type="EMBL" id="JOKJ01000002">
    <property type="protein sequence ID" value="KEQ10690.1"/>
    <property type="molecule type" value="Genomic_DNA"/>
</dbReference>
<dbReference type="Proteomes" id="UP000052167">
    <property type="component" value="Unassembled WGS sequence"/>
</dbReference>
<dbReference type="GO" id="GO:0016491">
    <property type="term" value="F:oxidoreductase activity"/>
    <property type="evidence" value="ECO:0007669"/>
    <property type="project" value="InterPro"/>
</dbReference>
<gene>
    <name evidence="2" type="ORF">GV68_10575</name>
</gene>
<protein>
    <submittedName>
        <fullName evidence="2">NADH-ubiquinone oxidoreductase subunit 6</fullName>
    </submittedName>
</protein>
<dbReference type="InterPro" id="IPR036188">
    <property type="entry name" value="FAD/NAD-bd_sf"/>
</dbReference>
<evidence type="ECO:0000313" key="2">
    <source>
        <dbReference type="EMBL" id="KEQ10690.1"/>
    </source>
</evidence>
<accession>A0A922P3H6</accession>
<dbReference type="PANTHER" id="PTHR42923:SF17">
    <property type="entry name" value="AMINE OXIDASE DOMAIN-CONTAINING PROTEIN"/>
    <property type="match status" value="1"/>
</dbReference>
<evidence type="ECO:0000259" key="1">
    <source>
        <dbReference type="Pfam" id="PF01593"/>
    </source>
</evidence>
<proteinExistence type="predicted"/>
<evidence type="ECO:0000313" key="3">
    <source>
        <dbReference type="Proteomes" id="UP000052167"/>
    </source>
</evidence>
<dbReference type="InterPro" id="IPR002937">
    <property type="entry name" value="Amino_oxidase"/>
</dbReference>
<keyword evidence="3" id="KW-1185">Reference proteome</keyword>
<name>A0A922P3H6_9HYPH</name>
<dbReference type="PANTHER" id="PTHR42923">
    <property type="entry name" value="PROTOPORPHYRINOGEN OXIDASE"/>
    <property type="match status" value="1"/>
</dbReference>
<dbReference type="Gene3D" id="3.50.50.60">
    <property type="entry name" value="FAD/NAD(P)-binding domain"/>
    <property type="match status" value="1"/>
</dbReference>
<feature type="domain" description="Amine oxidase" evidence="1">
    <location>
        <begin position="21"/>
        <end position="314"/>
    </location>
</feature>
<dbReference type="SUPFAM" id="SSF51905">
    <property type="entry name" value="FAD/NAD(P)-binding domain"/>
    <property type="match status" value="1"/>
</dbReference>
<dbReference type="OrthoDB" id="20837at2"/>
<dbReference type="Pfam" id="PF01593">
    <property type="entry name" value="Amino_oxidase"/>
    <property type="match status" value="1"/>
</dbReference>
<sequence length="450" mass="49352">MGQNSVADTTGKRIAVIGSGISGLSAAWLMAKSHDVTLYEAAERLGGHANTVTVPVGEGEVSVDTGFIVYNELNYPNLVALFRHLNVPTAASDMSFAASLDGGAFEYSGTGISGLLAQRSNLARPRFWRMMSDILRFYKKSAELLSDPGLDGLSLGEFLDRGGYSQAFIDDHLLPMGAAIWSTSSGEMRSYPLKAFLRFFVNHGLTTISGRPKWRTVEGGSREYVRRIAQDFTGTIRLNSAVVELRREGDHVVVTDAGGATDRFDDVVVATHADDALAMLADADDLERQTLGAFRYTSNTAVLHTDPHLMPKRRAVWSSWNYISGGPGLGNSDLCVTYWMNRLQNIDPQHPLFVTLNPCRRIRPDAIKGTFEYSHPLFDEAALQAQQQIWDLQGRRKIWFCGAHFGSGFHEDGLQAGLAVAERLTGTHRPWQVANPSGRIFAAMPLEAAE</sequence>